<dbReference type="EMBL" id="CAJVPW010000410">
    <property type="protein sequence ID" value="CAG8453070.1"/>
    <property type="molecule type" value="Genomic_DNA"/>
</dbReference>
<accession>A0ACA9K561</accession>
<keyword evidence="2" id="KW-1185">Reference proteome</keyword>
<gene>
    <name evidence="1" type="ORF">SPELUC_LOCUS898</name>
</gene>
<reference evidence="1" key="1">
    <citation type="submission" date="2021-06" db="EMBL/GenBank/DDBJ databases">
        <authorList>
            <person name="Kallberg Y."/>
            <person name="Tangrot J."/>
            <person name="Rosling A."/>
        </authorList>
    </citation>
    <scope>NUCLEOTIDE SEQUENCE</scope>
    <source>
        <strain evidence="1">28 12/20/2015</strain>
    </source>
</reference>
<evidence type="ECO:0000313" key="2">
    <source>
        <dbReference type="Proteomes" id="UP000789366"/>
    </source>
</evidence>
<comment type="caution">
    <text evidence="1">The sequence shown here is derived from an EMBL/GenBank/DDBJ whole genome shotgun (WGS) entry which is preliminary data.</text>
</comment>
<protein>
    <submittedName>
        <fullName evidence="1">17596_t:CDS:1</fullName>
    </submittedName>
</protein>
<organism evidence="1 2">
    <name type="scientific">Cetraspora pellucida</name>
    <dbReference type="NCBI Taxonomy" id="1433469"/>
    <lineage>
        <taxon>Eukaryota</taxon>
        <taxon>Fungi</taxon>
        <taxon>Fungi incertae sedis</taxon>
        <taxon>Mucoromycota</taxon>
        <taxon>Glomeromycotina</taxon>
        <taxon>Glomeromycetes</taxon>
        <taxon>Diversisporales</taxon>
        <taxon>Gigasporaceae</taxon>
        <taxon>Cetraspora</taxon>
    </lineage>
</organism>
<dbReference type="Proteomes" id="UP000789366">
    <property type="component" value="Unassembled WGS sequence"/>
</dbReference>
<name>A0ACA9K561_9GLOM</name>
<sequence>MEKFLSEALFEEIYDESSQGSDIEQEVLYDEFLKFDYESFKKAQERVIELMEETDNESLESGDESFESGDESFENGDEPLECGDEAEVNTISILRLP</sequence>
<proteinExistence type="predicted"/>
<evidence type="ECO:0000313" key="1">
    <source>
        <dbReference type="EMBL" id="CAG8453070.1"/>
    </source>
</evidence>